<protein>
    <recommendedName>
        <fullName evidence="2">PIN domain-containing protein</fullName>
    </recommendedName>
</protein>
<dbReference type="AlphaFoldDB" id="A0A0K2G939"/>
<dbReference type="PANTHER" id="PTHR35901">
    <property type="entry name" value="RIBONUCLEASE VAPC3"/>
    <property type="match status" value="1"/>
</dbReference>
<gene>
    <name evidence="3" type="ORF">NITMOv2_1050</name>
</gene>
<dbReference type="CDD" id="cd09873">
    <property type="entry name" value="PIN_Pae0151-like"/>
    <property type="match status" value="1"/>
</dbReference>
<dbReference type="KEGG" id="nmv:NITMOv2_1050"/>
<dbReference type="InterPro" id="IPR002716">
    <property type="entry name" value="PIN_dom"/>
</dbReference>
<organism evidence="3 4">
    <name type="scientific">Nitrospira moscoviensis</name>
    <dbReference type="NCBI Taxonomy" id="42253"/>
    <lineage>
        <taxon>Bacteria</taxon>
        <taxon>Pseudomonadati</taxon>
        <taxon>Nitrospirota</taxon>
        <taxon>Nitrospiria</taxon>
        <taxon>Nitrospirales</taxon>
        <taxon>Nitrospiraceae</taxon>
        <taxon>Nitrospira</taxon>
    </lineage>
</organism>
<dbReference type="InterPro" id="IPR051619">
    <property type="entry name" value="TypeII_TA_RNase_PINc/VapC"/>
</dbReference>
<evidence type="ECO:0000313" key="3">
    <source>
        <dbReference type="EMBL" id="ALA57481.1"/>
    </source>
</evidence>
<name>A0A0K2G939_NITMO</name>
<keyword evidence="1" id="KW-0460">Magnesium</keyword>
<feature type="domain" description="PIN" evidence="2">
    <location>
        <begin position="4"/>
        <end position="126"/>
    </location>
</feature>
<evidence type="ECO:0000313" key="4">
    <source>
        <dbReference type="Proteomes" id="UP000069205"/>
    </source>
</evidence>
<dbReference type="EMBL" id="CP011801">
    <property type="protein sequence ID" value="ALA57481.1"/>
    <property type="molecule type" value="Genomic_DNA"/>
</dbReference>
<dbReference type="Proteomes" id="UP000069205">
    <property type="component" value="Chromosome"/>
</dbReference>
<keyword evidence="4" id="KW-1185">Reference proteome</keyword>
<proteinExistence type="predicted"/>
<dbReference type="STRING" id="42253.NITMOv2_1050"/>
<evidence type="ECO:0000256" key="1">
    <source>
        <dbReference type="ARBA" id="ARBA00022842"/>
    </source>
</evidence>
<dbReference type="InterPro" id="IPR044153">
    <property type="entry name" value="PIN_Pae0151-like"/>
</dbReference>
<dbReference type="RefSeq" id="WP_053378816.1">
    <property type="nucleotide sequence ID" value="NZ_CP011801.1"/>
</dbReference>
<dbReference type="OrthoDB" id="1524147at2"/>
<dbReference type="InterPro" id="IPR029060">
    <property type="entry name" value="PIN-like_dom_sf"/>
</dbReference>
<sequence>MTTVVLDASVVVKWIFADRAEESHSLQALHILRDIQESRVSVLQPPHWLAEAAAVIVRLDDERARQAVLLLHALELPVVTGPEVYQKACELAASHNQHLFDTLYHAVALTEPGATLVTADEQYYRRVYKAGGMMRLKDYSSIDLD</sequence>
<dbReference type="SUPFAM" id="SSF88723">
    <property type="entry name" value="PIN domain-like"/>
    <property type="match status" value="1"/>
</dbReference>
<evidence type="ECO:0000259" key="2">
    <source>
        <dbReference type="Pfam" id="PF01850"/>
    </source>
</evidence>
<dbReference type="PANTHER" id="PTHR35901:SF1">
    <property type="entry name" value="EXONUCLEASE VAPC9"/>
    <property type="match status" value="1"/>
</dbReference>
<dbReference type="Pfam" id="PF01850">
    <property type="entry name" value="PIN"/>
    <property type="match status" value="1"/>
</dbReference>
<accession>A0A0K2G939</accession>
<dbReference type="PATRIC" id="fig|42253.5.peg.1034"/>
<dbReference type="Gene3D" id="3.40.50.1010">
    <property type="entry name" value="5'-nuclease"/>
    <property type="match status" value="1"/>
</dbReference>
<reference evidence="3 4" key="1">
    <citation type="journal article" date="2015" name="Proc. Natl. Acad. Sci. U.S.A.">
        <title>Expanded metabolic versatility of ubiquitous nitrite-oxidizing bacteria from the genus Nitrospira.</title>
        <authorList>
            <person name="Koch H."/>
            <person name="Lucker S."/>
            <person name="Albertsen M."/>
            <person name="Kitzinger K."/>
            <person name="Herbold C."/>
            <person name="Spieck E."/>
            <person name="Nielsen P.H."/>
            <person name="Wagner M."/>
            <person name="Daims H."/>
        </authorList>
    </citation>
    <scope>NUCLEOTIDE SEQUENCE [LARGE SCALE GENOMIC DNA]</scope>
    <source>
        <strain evidence="3 4">NSP M-1</strain>
    </source>
</reference>